<gene>
    <name evidence="2" type="ORF">AULFYP135_01488</name>
</gene>
<reference evidence="2" key="1">
    <citation type="submission" date="2019-11" db="EMBL/GenBank/DDBJ databases">
        <authorList>
            <person name="Feng L."/>
        </authorList>
    </citation>
    <scope>NUCLEOTIDE SEQUENCE</scope>
    <source>
        <strain evidence="2">AundefinedLFYP135</strain>
    </source>
</reference>
<name>A0A6N2TK68_9FIRM</name>
<feature type="signal peptide" evidence="1">
    <location>
        <begin position="1"/>
        <end position="21"/>
    </location>
</feature>
<evidence type="ECO:0000313" key="2">
    <source>
        <dbReference type="EMBL" id="VYT06274.1"/>
    </source>
</evidence>
<dbReference type="EMBL" id="CACRSL010000003">
    <property type="protein sequence ID" value="VYT06274.1"/>
    <property type="molecule type" value="Genomic_DNA"/>
</dbReference>
<evidence type="ECO:0000256" key="1">
    <source>
        <dbReference type="SAM" id="SignalP"/>
    </source>
</evidence>
<keyword evidence="1" id="KW-0732">Signal</keyword>
<protein>
    <submittedName>
        <fullName evidence="2">Uncharacterized protein</fullName>
    </submittedName>
</protein>
<feature type="chain" id="PRO_5038774621" evidence="1">
    <location>
        <begin position="22"/>
        <end position="276"/>
    </location>
</feature>
<sequence length="276" mass="31300">MKRWIGLLLTVVLLLAGCGRADDFAVVMATTGKEEPFAVTGEVTREAAKRMREDQLEEWLETDGVEGSLVFDYRSDGMIASYGLDHPLFRYDRVAEFCQNCLDGKPDSIAFVGMGEPLPCYVDWFYTDGESVWEEFSYLLRDEVKVDRREIQPVELSGDGNQLVFFSQGEEMRSMPRHGLEAVSFSGQPREEQLLLDYLRPFFEGEGRYPEGSITLKRGEMVEIRGESCQEYEIYSGEGQSIGYAAANGDFSHIYQQEMVNGQYFLEVCPKGKSPQ</sequence>
<organism evidence="2">
    <name type="scientific">uncultured Anaerotruncus sp</name>
    <dbReference type="NCBI Taxonomy" id="905011"/>
    <lineage>
        <taxon>Bacteria</taxon>
        <taxon>Bacillati</taxon>
        <taxon>Bacillota</taxon>
        <taxon>Clostridia</taxon>
        <taxon>Eubacteriales</taxon>
        <taxon>Oscillospiraceae</taxon>
        <taxon>Anaerotruncus</taxon>
        <taxon>environmental samples</taxon>
    </lineage>
</organism>
<proteinExistence type="predicted"/>
<dbReference type="AlphaFoldDB" id="A0A6N2TK68"/>
<dbReference type="PROSITE" id="PS51257">
    <property type="entry name" value="PROKAR_LIPOPROTEIN"/>
    <property type="match status" value="1"/>
</dbReference>
<accession>A0A6N2TK68</accession>